<comment type="caution">
    <text evidence="2">The sequence shown here is derived from an EMBL/GenBank/DDBJ whole genome shotgun (WGS) entry which is preliminary data.</text>
</comment>
<dbReference type="STRING" id="537006.PRABACTJOHN_01571"/>
<dbReference type="GeneID" id="93407677"/>
<dbReference type="RefSeq" id="WP_008148342.1">
    <property type="nucleotide sequence ID" value="NZ_CP102285.1"/>
</dbReference>
<reference evidence="2 3" key="1">
    <citation type="submission" date="2008-10" db="EMBL/GenBank/DDBJ databases">
        <title>Draft genome sequence of Parabacteroides johnsonii (DSM 18315).</title>
        <authorList>
            <person name="Sudarsanam P."/>
            <person name="Ley R."/>
            <person name="Guruge J."/>
            <person name="Turnbaugh P.J."/>
            <person name="Mahowald M."/>
            <person name="Liep D."/>
            <person name="Gordon J."/>
        </authorList>
    </citation>
    <scope>NUCLEOTIDE SEQUENCE [LARGE SCALE GENOMIC DNA]</scope>
    <source>
        <strain evidence="2 3">DSM 18315</strain>
    </source>
</reference>
<name>B7B968_9BACT</name>
<evidence type="ECO:0000313" key="3">
    <source>
        <dbReference type="Proteomes" id="UP000005510"/>
    </source>
</evidence>
<dbReference type="InterPro" id="IPR007345">
    <property type="entry name" value="Polysacch_pyruvyl_Trfase"/>
</dbReference>
<dbReference type="EMBL" id="ABYH01000157">
    <property type="protein sequence ID" value="EEC97018.1"/>
    <property type="molecule type" value="Genomic_DNA"/>
</dbReference>
<organism evidence="2 3">
    <name type="scientific">Parabacteroides johnsonii DSM 18315</name>
    <dbReference type="NCBI Taxonomy" id="537006"/>
    <lineage>
        <taxon>Bacteria</taxon>
        <taxon>Pseudomonadati</taxon>
        <taxon>Bacteroidota</taxon>
        <taxon>Bacteroidia</taxon>
        <taxon>Bacteroidales</taxon>
        <taxon>Tannerellaceae</taxon>
        <taxon>Parabacteroides</taxon>
    </lineage>
</organism>
<sequence>MKLGILTFWKTEDNYGQLLQCYALQTYLQSLGHETFLVRTTNGRDYSPTFKQQLMEKARIVYRLLPYPFYLVKRVISSAFYVFTHGSFRKRTVDLGFEQFRQEYLNCTKVYTFEELQNDPPVADIFVVGSDQIWNTHDGIYYLSWVHDKIRKIAYAASFGGCDTLPDGKTLSEWLKRFDYVSVREQSGVEICVNAGRRDAVCVVDPTMLLTATDYLKIASKELPKDKYLFIYFLGTRTIINWKEIHAFAKEKGLKIIYVASQGQEDKFKHTQASIHEWLSLIANAEYVITNSFHGTVFTLLFGRKFLTYPVTGVAIKMNDRITTLLNPLGLGNHIYSGSIRVIEESIDYAEVHRIMQKHGAKGCELLKEWT</sequence>
<proteinExistence type="predicted"/>
<dbReference type="AlphaFoldDB" id="B7B968"/>
<evidence type="ECO:0000259" key="1">
    <source>
        <dbReference type="Pfam" id="PF04230"/>
    </source>
</evidence>
<gene>
    <name evidence="2" type="ORF">PRABACTJOHN_01571</name>
</gene>
<dbReference type="Proteomes" id="UP000005510">
    <property type="component" value="Unassembled WGS sequence"/>
</dbReference>
<accession>B7B968</accession>
<feature type="domain" description="Polysaccharide pyruvyl transferase" evidence="1">
    <location>
        <begin position="14"/>
        <end position="307"/>
    </location>
</feature>
<evidence type="ECO:0000313" key="2">
    <source>
        <dbReference type="EMBL" id="EEC97018.1"/>
    </source>
</evidence>
<protein>
    <recommendedName>
        <fullName evidence="1">Polysaccharide pyruvyl transferase domain-containing protein</fullName>
    </recommendedName>
</protein>
<dbReference type="Pfam" id="PF04230">
    <property type="entry name" value="PS_pyruv_trans"/>
    <property type="match status" value="1"/>
</dbReference>
<reference evidence="2 3" key="2">
    <citation type="submission" date="2008-10" db="EMBL/GenBank/DDBJ databases">
        <authorList>
            <person name="Fulton L."/>
            <person name="Clifton S."/>
            <person name="Fulton B."/>
            <person name="Xu J."/>
            <person name="Minx P."/>
            <person name="Pepin K.H."/>
            <person name="Johnson M."/>
            <person name="Bhonagiri V."/>
            <person name="Nash W.E."/>
            <person name="Mardis E.R."/>
            <person name="Wilson R.K."/>
        </authorList>
    </citation>
    <scope>NUCLEOTIDE SEQUENCE [LARGE SCALE GENOMIC DNA]</scope>
    <source>
        <strain evidence="2 3">DSM 18315</strain>
    </source>
</reference>
<dbReference type="HOGENOM" id="CLU_025617_1_0_10"/>